<evidence type="ECO:0000256" key="1">
    <source>
        <dbReference type="SAM" id="MobiDB-lite"/>
    </source>
</evidence>
<evidence type="ECO:0000313" key="2">
    <source>
        <dbReference type="EMBL" id="CUV48088.1"/>
    </source>
</evidence>
<sequence>MNIGPLLSPPRFEPVHPATPAEAVAVCTSRGNPPLETLPAPRAAGRQAVGRSEQMAFTVSPHWREPGIPDMPEQDVGPRIGKGSQKDVSSLKNDPNGRRLRFDNRNAAQDQHGGRRSPVPGRAIQRHAHRRPAGRHHRQPEKHAGTVKALREVVLATSLSSNNDDHPPCSRIGIRPAITPPYLRMAARGTGEPTSRTGKCFGSHPAPWP</sequence>
<feature type="region of interest" description="Disordered" evidence="1">
    <location>
        <begin position="30"/>
        <end position="146"/>
    </location>
</feature>
<dbReference type="EMBL" id="LN899827">
    <property type="protein sequence ID" value="CUV48088.1"/>
    <property type="molecule type" value="Genomic_DNA"/>
</dbReference>
<reference evidence="2" key="1">
    <citation type="submission" date="2015-10" db="EMBL/GenBank/DDBJ databases">
        <authorList>
            <person name="Gilbert D.G."/>
        </authorList>
    </citation>
    <scope>NUCLEOTIDE SEQUENCE</scope>
    <source>
        <strain evidence="2">Phyl III-seqv23</strain>
    </source>
</reference>
<feature type="compositionally biased region" description="Basic residues" evidence="1">
    <location>
        <begin position="124"/>
        <end position="140"/>
    </location>
</feature>
<accession>A0A0S4WMW0</accession>
<organism evidence="2">
    <name type="scientific">Ralstonia solanacearum</name>
    <name type="common">Pseudomonas solanacearum</name>
    <dbReference type="NCBI Taxonomy" id="305"/>
    <lineage>
        <taxon>Bacteria</taxon>
        <taxon>Pseudomonadati</taxon>
        <taxon>Pseudomonadota</taxon>
        <taxon>Betaproteobacteria</taxon>
        <taxon>Burkholderiales</taxon>
        <taxon>Burkholderiaceae</taxon>
        <taxon>Ralstonia</taxon>
        <taxon>Ralstonia solanacearum species complex</taxon>
    </lineage>
</organism>
<feature type="region of interest" description="Disordered" evidence="1">
    <location>
        <begin position="187"/>
        <end position="209"/>
    </location>
</feature>
<feature type="compositionally biased region" description="Basic and acidic residues" evidence="1">
    <location>
        <begin position="95"/>
        <end position="104"/>
    </location>
</feature>
<proteinExistence type="predicted"/>
<protein>
    <submittedName>
        <fullName evidence="2">Uncharacterized protein</fullName>
    </submittedName>
</protein>
<name>A0A0S4WMW0_RALSL</name>
<gene>
    <name evidence="2" type="ORF">TO10_v1_1550011</name>
</gene>
<dbReference type="AlphaFoldDB" id="A0A0S4WMW0"/>